<dbReference type="EMBL" id="JWIO01000028">
    <property type="protein sequence ID" value="KLL10630.1"/>
    <property type="molecule type" value="Genomic_DNA"/>
</dbReference>
<gene>
    <name evidence="1" type="ORF">FrCorBMG51_16740</name>
</gene>
<keyword evidence="2" id="KW-1185">Reference proteome</keyword>
<organism evidence="1 2">
    <name type="scientific">Protofrankia coriariae</name>
    <dbReference type="NCBI Taxonomy" id="1562887"/>
    <lineage>
        <taxon>Bacteria</taxon>
        <taxon>Bacillati</taxon>
        <taxon>Actinomycetota</taxon>
        <taxon>Actinomycetes</taxon>
        <taxon>Frankiales</taxon>
        <taxon>Frankiaceae</taxon>
        <taxon>Protofrankia</taxon>
    </lineage>
</organism>
<sequence>MSRDAFTFFFTNEVGATVDAAIDDPNQLEADGVRTVVDWWKGLGPASRALVTVVAGLGGSISSAVLGRILTPAVGEFIAVCLSDRAVGWGVVGAVDKVLRVLR</sequence>
<evidence type="ECO:0000313" key="2">
    <source>
        <dbReference type="Proteomes" id="UP000035425"/>
    </source>
</evidence>
<comment type="caution">
    <text evidence="1">The sequence shown here is derived from an EMBL/GenBank/DDBJ whole genome shotgun (WGS) entry which is preliminary data.</text>
</comment>
<name>A0ABR5F1N7_9ACTN</name>
<protein>
    <submittedName>
        <fullName evidence="1">Uncharacterized protein</fullName>
    </submittedName>
</protein>
<dbReference type="RefSeq" id="WP_047223977.1">
    <property type="nucleotide sequence ID" value="NZ_JWIO01000028.1"/>
</dbReference>
<proteinExistence type="predicted"/>
<reference evidence="1 2" key="1">
    <citation type="submission" date="2014-12" db="EMBL/GenBank/DDBJ databases">
        <title>Frankia sp. BMG5.1 draft genome.</title>
        <authorList>
            <person name="Gtari M."/>
            <person name="Ghodhbane-Gtari F."/>
            <person name="Nouioui I."/>
            <person name="Ktari A."/>
            <person name="Hezbri K."/>
            <person name="Mimouni W."/>
            <person name="Sbissi I."/>
            <person name="Ayari A."/>
            <person name="Yamanaka T."/>
            <person name="Normand P."/>
            <person name="Tisa L.S."/>
            <person name="Boudabous A."/>
        </authorList>
    </citation>
    <scope>NUCLEOTIDE SEQUENCE [LARGE SCALE GENOMIC DNA]</scope>
    <source>
        <strain evidence="1 2">BMG5.1</strain>
    </source>
</reference>
<accession>A0ABR5F1N7</accession>
<evidence type="ECO:0000313" key="1">
    <source>
        <dbReference type="EMBL" id="KLL10630.1"/>
    </source>
</evidence>
<dbReference type="Proteomes" id="UP000035425">
    <property type="component" value="Unassembled WGS sequence"/>
</dbReference>